<reference evidence="2" key="2">
    <citation type="submission" date="2015-01" db="EMBL/GenBank/DDBJ databases">
        <title>Evolutionary Origins and Diversification of the Mycorrhizal Mutualists.</title>
        <authorList>
            <consortium name="DOE Joint Genome Institute"/>
            <consortium name="Mycorrhizal Genomics Consortium"/>
            <person name="Kohler A."/>
            <person name="Kuo A."/>
            <person name="Nagy L.G."/>
            <person name="Floudas D."/>
            <person name="Copeland A."/>
            <person name="Barry K.W."/>
            <person name="Cichocki N."/>
            <person name="Veneault-Fourrey C."/>
            <person name="LaButti K."/>
            <person name="Lindquist E.A."/>
            <person name="Lipzen A."/>
            <person name="Lundell T."/>
            <person name="Morin E."/>
            <person name="Murat C."/>
            <person name="Riley R."/>
            <person name="Ohm R."/>
            <person name="Sun H."/>
            <person name="Tunlid A."/>
            <person name="Henrissat B."/>
            <person name="Grigoriev I.V."/>
            <person name="Hibbett D.S."/>
            <person name="Martin F."/>
        </authorList>
    </citation>
    <scope>NUCLEOTIDE SEQUENCE [LARGE SCALE GENOMIC DNA]</scope>
    <source>
        <strain evidence="2">UH-Slu-Lm8-n1</strain>
    </source>
</reference>
<dbReference type="AlphaFoldDB" id="A0A0D0AD14"/>
<gene>
    <name evidence="1" type="ORF">CY34DRAFT_808154</name>
</gene>
<organism evidence="1 2">
    <name type="scientific">Suillus luteus UH-Slu-Lm8-n1</name>
    <dbReference type="NCBI Taxonomy" id="930992"/>
    <lineage>
        <taxon>Eukaryota</taxon>
        <taxon>Fungi</taxon>
        <taxon>Dikarya</taxon>
        <taxon>Basidiomycota</taxon>
        <taxon>Agaricomycotina</taxon>
        <taxon>Agaricomycetes</taxon>
        <taxon>Agaricomycetidae</taxon>
        <taxon>Boletales</taxon>
        <taxon>Suillineae</taxon>
        <taxon>Suillaceae</taxon>
        <taxon>Suillus</taxon>
    </lineage>
</organism>
<keyword evidence="2" id="KW-1185">Reference proteome</keyword>
<sequence>MVSNWPLQLPKLESTSNLPIVLTAKQLLESETVSGVDDSDRQYLLEYYSLVREGKTNYISTLDFALITGEELMNPPQFFKTHEPEFKSKRRHIAVQ</sequence>
<dbReference type="STRING" id="930992.A0A0D0AD14"/>
<accession>A0A0D0AD14</accession>
<protein>
    <submittedName>
        <fullName evidence="1">Uncharacterized protein</fullName>
    </submittedName>
</protein>
<dbReference type="OrthoDB" id="10254221at2759"/>
<proteinExistence type="predicted"/>
<dbReference type="Proteomes" id="UP000054485">
    <property type="component" value="Unassembled WGS sequence"/>
</dbReference>
<dbReference type="InParanoid" id="A0A0D0AD14"/>
<dbReference type="HOGENOM" id="CLU_2361126_0_0_1"/>
<evidence type="ECO:0000313" key="1">
    <source>
        <dbReference type="EMBL" id="KIK39581.1"/>
    </source>
</evidence>
<evidence type="ECO:0000313" key="2">
    <source>
        <dbReference type="Proteomes" id="UP000054485"/>
    </source>
</evidence>
<reference evidence="1 2" key="1">
    <citation type="submission" date="2014-04" db="EMBL/GenBank/DDBJ databases">
        <authorList>
            <consortium name="DOE Joint Genome Institute"/>
            <person name="Kuo A."/>
            <person name="Ruytinx J."/>
            <person name="Rineau F."/>
            <person name="Colpaert J."/>
            <person name="Kohler A."/>
            <person name="Nagy L.G."/>
            <person name="Floudas D."/>
            <person name="Copeland A."/>
            <person name="Barry K.W."/>
            <person name="Cichocki N."/>
            <person name="Veneault-Fourrey C."/>
            <person name="LaButti K."/>
            <person name="Lindquist E.A."/>
            <person name="Lipzen A."/>
            <person name="Lundell T."/>
            <person name="Morin E."/>
            <person name="Murat C."/>
            <person name="Sun H."/>
            <person name="Tunlid A."/>
            <person name="Henrissat B."/>
            <person name="Grigoriev I.V."/>
            <person name="Hibbett D.S."/>
            <person name="Martin F."/>
            <person name="Nordberg H.P."/>
            <person name="Cantor M.N."/>
            <person name="Hua S.X."/>
        </authorList>
    </citation>
    <scope>NUCLEOTIDE SEQUENCE [LARGE SCALE GENOMIC DNA]</scope>
    <source>
        <strain evidence="1 2">UH-Slu-Lm8-n1</strain>
    </source>
</reference>
<dbReference type="EMBL" id="KN835337">
    <property type="protein sequence ID" value="KIK39581.1"/>
    <property type="molecule type" value="Genomic_DNA"/>
</dbReference>
<name>A0A0D0AD14_9AGAM</name>